<keyword evidence="3" id="KW-1185">Reference proteome</keyword>
<feature type="region of interest" description="Disordered" evidence="1">
    <location>
        <begin position="90"/>
        <end position="109"/>
    </location>
</feature>
<feature type="compositionally biased region" description="Basic and acidic residues" evidence="1">
    <location>
        <begin position="8"/>
        <end position="19"/>
    </location>
</feature>
<sequence length="109" mass="12278">MTGVFSRGDTHRPSRDDGRNYVPLCLPTVPPPSLPAVILPYSSKAPLFSCSLWQMEGGEGEGRQERVTEGGEQTSGELQRQRLMRGFQMRAEKRQMGRGEGNRERELEQ</sequence>
<gene>
    <name evidence="2" type="ORF">PLEPLA_LOCUS23069</name>
</gene>
<dbReference type="AlphaFoldDB" id="A0A9N7YS81"/>
<evidence type="ECO:0000256" key="1">
    <source>
        <dbReference type="SAM" id="MobiDB-lite"/>
    </source>
</evidence>
<protein>
    <submittedName>
        <fullName evidence="2">Uncharacterized protein</fullName>
    </submittedName>
</protein>
<dbReference type="Proteomes" id="UP001153269">
    <property type="component" value="Unassembled WGS sequence"/>
</dbReference>
<reference evidence="2" key="1">
    <citation type="submission" date="2020-03" db="EMBL/GenBank/DDBJ databases">
        <authorList>
            <person name="Weist P."/>
        </authorList>
    </citation>
    <scope>NUCLEOTIDE SEQUENCE</scope>
</reference>
<accession>A0A9N7YS81</accession>
<comment type="caution">
    <text evidence="2">The sequence shown here is derived from an EMBL/GenBank/DDBJ whole genome shotgun (WGS) entry which is preliminary data.</text>
</comment>
<feature type="region of interest" description="Disordered" evidence="1">
    <location>
        <begin position="1"/>
        <end position="21"/>
    </location>
</feature>
<feature type="compositionally biased region" description="Basic and acidic residues" evidence="1">
    <location>
        <begin position="60"/>
        <end position="69"/>
    </location>
</feature>
<evidence type="ECO:0000313" key="2">
    <source>
        <dbReference type="EMBL" id="CAB1434968.1"/>
    </source>
</evidence>
<organism evidence="2 3">
    <name type="scientific">Pleuronectes platessa</name>
    <name type="common">European plaice</name>
    <dbReference type="NCBI Taxonomy" id="8262"/>
    <lineage>
        <taxon>Eukaryota</taxon>
        <taxon>Metazoa</taxon>
        <taxon>Chordata</taxon>
        <taxon>Craniata</taxon>
        <taxon>Vertebrata</taxon>
        <taxon>Euteleostomi</taxon>
        <taxon>Actinopterygii</taxon>
        <taxon>Neopterygii</taxon>
        <taxon>Teleostei</taxon>
        <taxon>Neoteleostei</taxon>
        <taxon>Acanthomorphata</taxon>
        <taxon>Carangaria</taxon>
        <taxon>Pleuronectiformes</taxon>
        <taxon>Pleuronectoidei</taxon>
        <taxon>Pleuronectidae</taxon>
        <taxon>Pleuronectes</taxon>
    </lineage>
</organism>
<name>A0A9N7YS81_PLEPL</name>
<dbReference type="EMBL" id="CADEAL010001718">
    <property type="protein sequence ID" value="CAB1434968.1"/>
    <property type="molecule type" value="Genomic_DNA"/>
</dbReference>
<proteinExistence type="predicted"/>
<evidence type="ECO:0000313" key="3">
    <source>
        <dbReference type="Proteomes" id="UP001153269"/>
    </source>
</evidence>
<feature type="region of interest" description="Disordered" evidence="1">
    <location>
        <begin position="56"/>
        <end position="81"/>
    </location>
</feature>